<name>A0A829A951_ENTFC</name>
<gene>
    <name evidence="1" type="ORF">OKA_04911</name>
</gene>
<dbReference type="AlphaFoldDB" id="A0A829A951"/>
<reference evidence="1 2" key="1">
    <citation type="submission" date="2012-12" db="EMBL/GenBank/DDBJ databases">
        <title>The Genome Sequence of Enterococcus faecium E2039.</title>
        <authorList>
            <consortium name="The Broad Institute Genome Sequencing Platform"/>
            <consortium name="The Broad Institute Genome Sequencing Center for Infectious Disease"/>
            <person name="Earl A.M."/>
            <person name="Gilmore M.S."/>
            <person name="van Schaik W."/>
            <person name="Lebreton F."/>
            <person name="Willems R.J."/>
            <person name="Walker B."/>
            <person name="Young S.K."/>
            <person name="Zeng Q."/>
            <person name="Gargeya S."/>
            <person name="Fitzgerald M."/>
            <person name="Haas B."/>
            <person name="Abouelleil A."/>
            <person name="Alvarado L."/>
            <person name="Arachchi H.M."/>
            <person name="Berlin A.M."/>
            <person name="Chapman S.B."/>
            <person name="Dewar J."/>
            <person name="Goldberg J."/>
            <person name="Griggs A."/>
            <person name="Gujja S."/>
            <person name="Hansen M."/>
            <person name="Howarth C."/>
            <person name="Imamovic A."/>
            <person name="Larimer J."/>
            <person name="McCowan C."/>
            <person name="Murphy C."/>
            <person name="Neiman D."/>
            <person name="Pearson M."/>
            <person name="Priest M."/>
            <person name="Roberts A."/>
            <person name="Saif S."/>
            <person name="Shea T."/>
            <person name="Sisk P."/>
            <person name="Sykes S."/>
            <person name="Wortman J."/>
            <person name="Nusbaum C."/>
            <person name="Birren B."/>
        </authorList>
    </citation>
    <scope>NUCLEOTIDE SEQUENCE [LARGE SCALE GENOMIC DNA]</scope>
    <source>
        <strain evidence="1 2">E2039</strain>
    </source>
</reference>
<proteinExistence type="predicted"/>
<sequence length="188" mass="21653">MTDCRKEDIEDIEDIIETTDTTSLIAPKIVVASPPTIETVNINFNNKPAIDHFKFETINPLGHRVVLKESTWNEHVIKDHPDRIFYNDEFNFGQIVSVIATPTLIVEDKDFSDSNVRLNYLGSAMIKNNGQFKMKHVKIVTEVNNPEISIDIKDRSTWNYQEMVTCFVQSTVSEDFMSREVHYVQNSL</sequence>
<accession>A0A829A951</accession>
<dbReference type="EMBL" id="AHXS01000020">
    <property type="protein sequence ID" value="ELB38935.1"/>
    <property type="molecule type" value="Genomic_DNA"/>
</dbReference>
<dbReference type="RefSeq" id="WP_002342978.1">
    <property type="nucleotide sequence ID" value="NZ_KB029917.1"/>
</dbReference>
<protein>
    <submittedName>
        <fullName evidence="1">Uncharacterized protein</fullName>
    </submittedName>
</protein>
<evidence type="ECO:0000313" key="1">
    <source>
        <dbReference type="EMBL" id="ELB38935.1"/>
    </source>
</evidence>
<dbReference type="Proteomes" id="UP000010504">
    <property type="component" value="Unassembled WGS sequence"/>
</dbReference>
<organism evidence="1 2">
    <name type="scientific">Enterococcus faecium EnGen0026</name>
    <dbReference type="NCBI Taxonomy" id="1138917"/>
    <lineage>
        <taxon>Bacteria</taxon>
        <taxon>Bacillati</taxon>
        <taxon>Bacillota</taxon>
        <taxon>Bacilli</taxon>
        <taxon>Lactobacillales</taxon>
        <taxon>Enterococcaceae</taxon>
        <taxon>Enterococcus</taxon>
    </lineage>
</organism>
<evidence type="ECO:0000313" key="2">
    <source>
        <dbReference type="Proteomes" id="UP000010504"/>
    </source>
</evidence>
<comment type="caution">
    <text evidence="1">The sequence shown here is derived from an EMBL/GenBank/DDBJ whole genome shotgun (WGS) entry which is preliminary data.</text>
</comment>